<keyword evidence="5" id="KW-1185">Reference proteome</keyword>
<sequence length="727" mass="78044">MATLTPGVLVKLLQHINSDVRVTGEHRSALLQVISIMPALAGGELWPNQGFYIKVSDSSHATYVSLAEEHEDLILSDKLQLGQFIHVDRLEAGSPVPLLKGVRPLPGRHQCVGSPEDLIATSVTSYEEIGISPEKSVVSNFDTKLTERLTRNTLQKVHSSTNEDVEAGKQQKKDELRSGSRPRGRLVKSKVFSDLSSSSVMPNPRPRLSSPLKVHSSLPSFITDPKTSPKLGSGVVPQLSPRIRIARMSAPEDRRTSSKEVHILVSSSRSKSTTVRRSLTANKGLSRHSLGDKVKRLSGGAYPNGDHMLAMSPKGSRKSWEGTGATKDGKDQSTSKQARGKTKSTVAPTRKLSDSYVNAALIKYQDKTISSSSPKPSLLKMSTKDASQTPAKRATHVVEQSPSLSTHLEVVLSKKWTDGSVSWDSLPTALASLGKEVTQLRDAASIAAAEALQEASAAEALVRSLSMFAELCSSAQTDFPQPSVEKFLSLHDYLKQAAVVAEGLASASHPPPVSNDATANSTEKPAIFVDKACASTGWIDAALLSDLGNFSLQTKQSSQVKVVSVKTSTPKGVSKVVSDTPIIAPQLLNWTKGGRGLLETAELGKQLQAEAQAWFLQFMEAALDGGFQVKNSSESGLNSSAVAKVVSQPDNSHIATMLSQLKRVNDWLDQVNSGKDDIPDPEFTDSKDRLKRKIYDFLLQHVESAASALGNVASVVAIPKASNAPVR</sequence>
<feature type="compositionally biased region" description="Basic and acidic residues" evidence="1">
    <location>
        <begin position="250"/>
        <end position="262"/>
    </location>
</feature>
<evidence type="ECO:0000259" key="3">
    <source>
        <dbReference type="Pfam" id="PF21647"/>
    </source>
</evidence>
<evidence type="ECO:0000313" key="5">
    <source>
        <dbReference type="Proteomes" id="UP001497444"/>
    </source>
</evidence>
<evidence type="ECO:0000256" key="1">
    <source>
        <dbReference type="SAM" id="MobiDB-lite"/>
    </source>
</evidence>
<evidence type="ECO:0000259" key="2">
    <source>
        <dbReference type="Pfam" id="PF06075"/>
    </source>
</evidence>
<dbReference type="InterPro" id="IPR049172">
    <property type="entry name" value="DUF6857_pln"/>
</dbReference>
<reference evidence="4" key="1">
    <citation type="submission" date="2024-02" db="EMBL/GenBank/DDBJ databases">
        <authorList>
            <consortium name="ELIXIR-Norway"/>
            <consortium name="Elixir Norway"/>
        </authorList>
    </citation>
    <scope>NUCLEOTIDE SEQUENCE</scope>
</reference>
<dbReference type="PANTHER" id="PTHR31928">
    <property type="entry name" value="EXPRESSED PROTEIN"/>
    <property type="match status" value="1"/>
</dbReference>
<dbReference type="InterPro" id="IPR048297">
    <property type="entry name" value="DUF936_dom_pln"/>
</dbReference>
<organism evidence="4 5">
    <name type="scientific">Sphagnum jensenii</name>
    <dbReference type="NCBI Taxonomy" id="128206"/>
    <lineage>
        <taxon>Eukaryota</taxon>
        <taxon>Viridiplantae</taxon>
        <taxon>Streptophyta</taxon>
        <taxon>Embryophyta</taxon>
        <taxon>Bryophyta</taxon>
        <taxon>Sphagnophytina</taxon>
        <taxon>Sphagnopsida</taxon>
        <taxon>Sphagnales</taxon>
        <taxon>Sphagnaceae</taxon>
        <taxon>Sphagnum</taxon>
    </lineage>
</organism>
<feature type="region of interest" description="Disordered" evidence="1">
    <location>
        <begin position="249"/>
        <end position="349"/>
    </location>
</feature>
<feature type="domain" description="DUF6857" evidence="3">
    <location>
        <begin position="412"/>
        <end position="709"/>
    </location>
</feature>
<dbReference type="InterPro" id="IPR010341">
    <property type="entry name" value="DUF936_pln"/>
</dbReference>
<dbReference type="Proteomes" id="UP001497444">
    <property type="component" value="Chromosome 6"/>
</dbReference>
<feature type="compositionally biased region" description="Polar residues" evidence="1">
    <location>
        <begin position="152"/>
        <end position="162"/>
    </location>
</feature>
<feature type="region of interest" description="Disordered" evidence="1">
    <location>
        <begin position="152"/>
        <end position="236"/>
    </location>
</feature>
<name>A0ABP0X7Q6_9BRYO</name>
<feature type="domain" description="DUF936" evidence="2">
    <location>
        <begin position="4"/>
        <end position="119"/>
    </location>
</feature>
<dbReference type="PANTHER" id="PTHR31928:SF4">
    <property type="entry name" value="OS08G0541500 PROTEIN"/>
    <property type="match status" value="1"/>
</dbReference>
<accession>A0ABP0X7Q6</accession>
<evidence type="ECO:0000313" key="4">
    <source>
        <dbReference type="EMBL" id="CAK9275134.1"/>
    </source>
</evidence>
<feature type="compositionally biased region" description="Polar residues" evidence="1">
    <location>
        <begin position="334"/>
        <end position="347"/>
    </location>
</feature>
<dbReference type="Pfam" id="PF06075">
    <property type="entry name" value="DUF936"/>
    <property type="match status" value="1"/>
</dbReference>
<feature type="compositionally biased region" description="Low complexity" evidence="1">
    <location>
        <begin position="264"/>
        <end position="280"/>
    </location>
</feature>
<protein>
    <submittedName>
        <fullName evidence="4">Uncharacterized protein</fullName>
    </submittedName>
</protein>
<dbReference type="EMBL" id="OZ020101">
    <property type="protein sequence ID" value="CAK9275134.1"/>
    <property type="molecule type" value="Genomic_DNA"/>
</dbReference>
<feature type="compositionally biased region" description="Low complexity" evidence="1">
    <location>
        <begin position="189"/>
        <end position="200"/>
    </location>
</feature>
<proteinExistence type="predicted"/>
<dbReference type="Pfam" id="PF21647">
    <property type="entry name" value="DUF6857"/>
    <property type="match status" value="1"/>
</dbReference>
<feature type="compositionally biased region" description="Basic and acidic residues" evidence="1">
    <location>
        <begin position="166"/>
        <end position="178"/>
    </location>
</feature>
<gene>
    <name evidence="4" type="ORF">CSSPJE1EN1_LOCUS20612</name>
</gene>